<evidence type="ECO:0000256" key="2">
    <source>
        <dbReference type="ARBA" id="ARBA00022833"/>
    </source>
</evidence>
<keyword evidence="1" id="KW-0479">Metal-binding</keyword>
<gene>
    <name evidence="4" type="ORF">QSV35_14665</name>
</gene>
<evidence type="ECO:0000256" key="1">
    <source>
        <dbReference type="ARBA" id="ARBA00022723"/>
    </source>
</evidence>
<keyword evidence="2" id="KW-0862">Zinc</keyword>
<dbReference type="PANTHER" id="PTHR11079">
    <property type="entry name" value="CYTOSINE DEAMINASE FAMILY MEMBER"/>
    <property type="match status" value="1"/>
</dbReference>
<dbReference type="Pfam" id="PF00383">
    <property type="entry name" value="dCMP_cyt_deam_1"/>
    <property type="match status" value="1"/>
</dbReference>
<dbReference type="CDD" id="cd01285">
    <property type="entry name" value="nucleoside_deaminase"/>
    <property type="match status" value="1"/>
</dbReference>
<proteinExistence type="predicted"/>
<dbReference type="PANTHER" id="PTHR11079:SF161">
    <property type="entry name" value="CMP_DCMP-TYPE DEAMINASE DOMAIN-CONTAINING PROTEIN"/>
    <property type="match status" value="1"/>
</dbReference>
<dbReference type="GO" id="GO:0052717">
    <property type="term" value="F:tRNA-specific adenosine-34 deaminase activity"/>
    <property type="evidence" value="ECO:0007669"/>
    <property type="project" value="UniProtKB-EC"/>
</dbReference>
<organism evidence="4 5">
    <name type="scientific">Microbacterium candidum</name>
    <dbReference type="NCBI Taxonomy" id="3041922"/>
    <lineage>
        <taxon>Bacteria</taxon>
        <taxon>Bacillati</taxon>
        <taxon>Actinomycetota</taxon>
        <taxon>Actinomycetes</taxon>
        <taxon>Micrococcales</taxon>
        <taxon>Microbacteriaceae</taxon>
        <taxon>Microbacterium</taxon>
    </lineage>
</organism>
<dbReference type="EMBL" id="JASXSZ010000004">
    <property type="protein sequence ID" value="MDL9980583.1"/>
    <property type="molecule type" value="Genomic_DNA"/>
</dbReference>
<name>A0ABT7N1J7_9MICO</name>
<dbReference type="Gene3D" id="3.40.140.10">
    <property type="entry name" value="Cytidine Deaminase, domain 2"/>
    <property type="match status" value="1"/>
</dbReference>
<dbReference type="InterPro" id="IPR016192">
    <property type="entry name" value="APOBEC/CMP_deaminase_Zn-bd"/>
</dbReference>
<protein>
    <submittedName>
        <fullName evidence="4">Nucleoside deaminase</fullName>
        <ecNumber evidence="4">3.5.4.33</ecNumber>
    </submittedName>
</protein>
<reference evidence="4 5" key="1">
    <citation type="submission" date="2023-06" db="EMBL/GenBank/DDBJ databases">
        <title>Microbacterium sp. nov., isolated from a waste landfill.</title>
        <authorList>
            <person name="Wen W."/>
        </authorList>
    </citation>
    <scope>NUCLEOTIDE SEQUENCE [LARGE SCALE GENOMIC DNA]</scope>
    <source>
        <strain evidence="4 5">ASV49</strain>
    </source>
</reference>
<keyword evidence="5" id="KW-1185">Reference proteome</keyword>
<evidence type="ECO:0000313" key="4">
    <source>
        <dbReference type="EMBL" id="MDL9980583.1"/>
    </source>
</evidence>
<feature type="domain" description="CMP/dCMP-type deaminase" evidence="3">
    <location>
        <begin position="1"/>
        <end position="114"/>
    </location>
</feature>
<evidence type="ECO:0000259" key="3">
    <source>
        <dbReference type="PROSITE" id="PS51747"/>
    </source>
</evidence>
<dbReference type="PROSITE" id="PS00903">
    <property type="entry name" value="CYT_DCMP_DEAMINASES_1"/>
    <property type="match status" value="1"/>
</dbReference>
<keyword evidence="4" id="KW-0378">Hydrolase</keyword>
<evidence type="ECO:0000313" key="5">
    <source>
        <dbReference type="Proteomes" id="UP001235064"/>
    </source>
</evidence>
<dbReference type="Proteomes" id="UP001235064">
    <property type="component" value="Unassembled WGS sequence"/>
</dbReference>
<accession>A0ABT7N1J7</accession>
<sequence>MDEYFRLACEATLAGMDAGTGGPFGATLVDPDGKVVVAVGNTVGRDLDPSGHAELVAVREACRTLGTLDLSGHTMYATCEPCPMCVAVMMLAGITTCHYASTDADATDGGFPVDHIRDFLAGTRPEAFTLVHEPDGREDCAGIWTSWHEKTD</sequence>
<dbReference type="InterPro" id="IPR002125">
    <property type="entry name" value="CMP_dCMP_dom"/>
</dbReference>
<comment type="caution">
    <text evidence="4">The sequence shown here is derived from an EMBL/GenBank/DDBJ whole genome shotgun (WGS) entry which is preliminary data.</text>
</comment>
<dbReference type="PROSITE" id="PS51747">
    <property type="entry name" value="CYT_DCMP_DEAMINASES_2"/>
    <property type="match status" value="1"/>
</dbReference>
<dbReference type="SUPFAM" id="SSF53927">
    <property type="entry name" value="Cytidine deaminase-like"/>
    <property type="match status" value="1"/>
</dbReference>
<dbReference type="RefSeq" id="WP_286289530.1">
    <property type="nucleotide sequence ID" value="NZ_JASXSZ010000004.1"/>
</dbReference>
<dbReference type="EC" id="3.5.4.33" evidence="4"/>
<dbReference type="InterPro" id="IPR016193">
    <property type="entry name" value="Cytidine_deaminase-like"/>
</dbReference>